<comment type="caution">
    <text evidence="1">The sequence shown here is derived from an EMBL/GenBank/DDBJ whole genome shotgun (WGS) entry which is preliminary data.</text>
</comment>
<gene>
    <name evidence="1" type="ORF">KSP39_PZI006028</name>
</gene>
<sequence length="78" mass="8900">MANSEKSRLEQRQRQNNRVRLLADPIGMHIAVQNSGVTVLADPIRLHIAVQNCEVYLFVEHFQKPINKPKGIPQKTLT</sequence>
<organism evidence="1 2">
    <name type="scientific">Platanthera zijinensis</name>
    <dbReference type="NCBI Taxonomy" id="2320716"/>
    <lineage>
        <taxon>Eukaryota</taxon>
        <taxon>Viridiplantae</taxon>
        <taxon>Streptophyta</taxon>
        <taxon>Embryophyta</taxon>
        <taxon>Tracheophyta</taxon>
        <taxon>Spermatophyta</taxon>
        <taxon>Magnoliopsida</taxon>
        <taxon>Liliopsida</taxon>
        <taxon>Asparagales</taxon>
        <taxon>Orchidaceae</taxon>
        <taxon>Orchidoideae</taxon>
        <taxon>Orchideae</taxon>
        <taxon>Orchidinae</taxon>
        <taxon>Platanthera</taxon>
    </lineage>
</organism>
<protein>
    <submittedName>
        <fullName evidence="1">Uncharacterized protein</fullName>
    </submittedName>
</protein>
<name>A0AAP0GBG8_9ASPA</name>
<evidence type="ECO:0000313" key="2">
    <source>
        <dbReference type="Proteomes" id="UP001418222"/>
    </source>
</evidence>
<dbReference type="EMBL" id="JBBWWQ010000004">
    <property type="protein sequence ID" value="KAK8949384.1"/>
    <property type="molecule type" value="Genomic_DNA"/>
</dbReference>
<dbReference type="AlphaFoldDB" id="A0AAP0GBG8"/>
<reference evidence="1 2" key="1">
    <citation type="journal article" date="2022" name="Nat. Plants">
        <title>Genomes of leafy and leafless Platanthera orchids illuminate the evolution of mycoheterotrophy.</title>
        <authorList>
            <person name="Li M.H."/>
            <person name="Liu K.W."/>
            <person name="Li Z."/>
            <person name="Lu H.C."/>
            <person name="Ye Q.L."/>
            <person name="Zhang D."/>
            <person name="Wang J.Y."/>
            <person name="Li Y.F."/>
            <person name="Zhong Z.M."/>
            <person name="Liu X."/>
            <person name="Yu X."/>
            <person name="Liu D.K."/>
            <person name="Tu X.D."/>
            <person name="Liu B."/>
            <person name="Hao Y."/>
            <person name="Liao X.Y."/>
            <person name="Jiang Y.T."/>
            <person name="Sun W.H."/>
            <person name="Chen J."/>
            <person name="Chen Y.Q."/>
            <person name="Ai Y."/>
            <person name="Zhai J.W."/>
            <person name="Wu S.S."/>
            <person name="Zhou Z."/>
            <person name="Hsiao Y.Y."/>
            <person name="Wu W.L."/>
            <person name="Chen Y.Y."/>
            <person name="Lin Y.F."/>
            <person name="Hsu J.L."/>
            <person name="Li C.Y."/>
            <person name="Wang Z.W."/>
            <person name="Zhao X."/>
            <person name="Zhong W.Y."/>
            <person name="Ma X.K."/>
            <person name="Ma L."/>
            <person name="Huang J."/>
            <person name="Chen G.Z."/>
            <person name="Huang M.Z."/>
            <person name="Huang L."/>
            <person name="Peng D.H."/>
            <person name="Luo Y.B."/>
            <person name="Zou S.Q."/>
            <person name="Chen S.P."/>
            <person name="Lan S."/>
            <person name="Tsai W.C."/>
            <person name="Van de Peer Y."/>
            <person name="Liu Z.J."/>
        </authorList>
    </citation>
    <scope>NUCLEOTIDE SEQUENCE [LARGE SCALE GENOMIC DNA]</scope>
    <source>
        <strain evidence="1">Lor287</strain>
    </source>
</reference>
<accession>A0AAP0GBG8</accession>
<keyword evidence="2" id="KW-1185">Reference proteome</keyword>
<proteinExistence type="predicted"/>
<evidence type="ECO:0000313" key="1">
    <source>
        <dbReference type="EMBL" id="KAK8949384.1"/>
    </source>
</evidence>
<dbReference type="Proteomes" id="UP001418222">
    <property type="component" value="Unassembled WGS sequence"/>
</dbReference>